<organism evidence="4 5">
    <name type="scientific">Botryosphaeria dothidea</name>
    <dbReference type="NCBI Taxonomy" id="55169"/>
    <lineage>
        <taxon>Eukaryota</taxon>
        <taxon>Fungi</taxon>
        <taxon>Dikarya</taxon>
        <taxon>Ascomycota</taxon>
        <taxon>Pezizomycotina</taxon>
        <taxon>Dothideomycetes</taxon>
        <taxon>Dothideomycetes incertae sedis</taxon>
        <taxon>Botryosphaeriales</taxon>
        <taxon>Botryosphaeriaceae</taxon>
        <taxon>Botryosphaeria</taxon>
    </lineage>
</organism>
<accession>A0A8H4ISQ0</accession>
<dbReference type="OrthoDB" id="4814197at2759"/>
<comment type="caution">
    <text evidence="4">The sequence shown here is derived from an EMBL/GenBank/DDBJ whole genome shotgun (WGS) entry which is preliminary data.</text>
</comment>
<feature type="domain" description="GxGYxYP putative glycoside hydrolase first N-terminal" evidence="1">
    <location>
        <begin position="239"/>
        <end position="310"/>
    </location>
</feature>
<evidence type="ECO:0000259" key="3">
    <source>
        <dbReference type="Pfam" id="PF20958"/>
    </source>
</evidence>
<gene>
    <name evidence="4" type="ORF">GTA08_BOTSDO08358</name>
</gene>
<dbReference type="InterPro" id="IPR048310">
    <property type="entry name" value="GxGYxYP_N_2nd"/>
</dbReference>
<dbReference type="AlphaFoldDB" id="A0A8H4ISQ0"/>
<dbReference type="PANTHER" id="PTHR37321:SF1">
    <property type="entry name" value="EXPORTED PROTEIN"/>
    <property type="match status" value="1"/>
</dbReference>
<dbReference type="PANTHER" id="PTHR37321">
    <property type="entry name" value="EXPORTED PROTEIN-RELATED"/>
    <property type="match status" value="1"/>
</dbReference>
<dbReference type="Gene3D" id="3.20.20.490">
    <property type="entry name" value="GxGYxYP glycoside hydrolase, C-terminal domain"/>
    <property type="match status" value="1"/>
</dbReference>
<dbReference type="EMBL" id="WWBZ02000051">
    <property type="protein sequence ID" value="KAF4304488.1"/>
    <property type="molecule type" value="Genomic_DNA"/>
</dbReference>
<dbReference type="InterPro" id="IPR038410">
    <property type="entry name" value="GxGYxYP_C_sf"/>
</dbReference>
<feature type="domain" description="GxGYxYP putative glycoside hydrolase second N-terminal" evidence="2">
    <location>
        <begin position="313"/>
        <end position="377"/>
    </location>
</feature>
<proteinExistence type="predicted"/>
<dbReference type="InterPro" id="IPR032626">
    <property type="entry name" value="GxGYxYP_N_1st"/>
</dbReference>
<feature type="domain" description="GxGYxYP putative glycoside hydrolase third N-terminal" evidence="3">
    <location>
        <begin position="450"/>
        <end position="528"/>
    </location>
</feature>
<evidence type="ECO:0000259" key="1">
    <source>
        <dbReference type="Pfam" id="PF16216"/>
    </source>
</evidence>
<evidence type="ECO:0000259" key="2">
    <source>
        <dbReference type="Pfam" id="PF20957"/>
    </source>
</evidence>
<sequence length="589" mass="67118">MIIWECSQGTANEAYPHIKPHGSHDFADITTGGHWDGILDSRIKYHHASTGSAFFEAFEDWFGVYALCVRLYTRMRLTETRDKLPSFSGIAKAFQLRFAQSFTNPEYIAGLWKPFLIQQLRWRRTRTEGRRPFRTEGPPSWAWTSMQDCQIDLTDIFFPDEDDRFMVTLLEHRVSPVGQDPFQELKGGIFTMEGWLWKLKKTDIPPSTHLELFFDEQKDGRLDDGALPLFPERAQTIEYANLSKLSGDEQGLLVTLQCLVNRRQPRLYFYWPEGLHSDYDGSNGAWLQQLNLNDSVDFSATPLDLINKHRSEINGAIVYDNSVRDTINLASTIAGIHGAVVATEELAQRFNIPIIEDLRGRFKDKYEVYEYALQNVWPNVTGRLITAISPISTIPYPDRTWATLLRVESPISDKSNNATYEVDLSAFLNPNGSVYYQVEATASPPGYQKLNPVFRDYIVATAAPCVWLTSNKAAEAALLDKIFHALQPNAVYLGWFPNGDEMAGVTQTAKHGVYVAATDWFYNPTFFSGTKSTDKTNKAHPHTIPRQSYPANTTRVYLSLTYLEGDNIQYNQHCMYVHWNDPAQGTRTR</sequence>
<dbReference type="InterPro" id="IPR048309">
    <property type="entry name" value="GxGYxYP_N_3rd"/>
</dbReference>
<dbReference type="Proteomes" id="UP000572817">
    <property type="component" value="Unassembled WGS sequence"/>
</dbReference>
<dbReference type="Pfam" id="PF20958">
    <property type="entry name" value="GxGYxYP_N_3rd"/>
    <property type="match status" value="1"/>
</dbReference>
<keyword evidence="5" id="KW-1185">Reference proteome</keyword>
<reference evidence="4" key="1">
    <citation type="submission" date="2020-04" db="EMBL/GenBank/DDBJ databases">
        <title>Genome Assembly and Annotation of Botryosphaeria dothidea sdau 11-99, a Latent Pathogen of Apple Fruit Ring Rot in China.</title>
        <authorList>
            <person name="Yu C."/>
            <person name="Diao Y."/>
            <person name="Lu Q."/>
            <person name="Zhao J."/>
            <person name="Cui S."/>
            <person name="Peng C."/>
            <person name="He B."/>
            <person name="Liu H."/>
        </authorList>
    </citation>
    <scope>NUCLEOTIDE SEQUENCE [LARGE SCALE GENOMIC DNA]</scope>
    <source>
        <strain evidence="4">Sdau11-99</strain>
    </source>
</reference>
<evidence type="ECO:0000313" key="5">
    <source>
        <dbReference type="Proteomes" id="UP000572817"/>
    </source>
</evidence>
<dbReference type="Pfam" id="PF20957">
    <property type="entry name" value="GxGYxYP_N_2nd"/>
    <property type="match status" value="1"/>
</dbReference>
<dbReference type="Pfam" id="PF16216">
    <property type="entry name" value="GxGYxYP_N"/>
    <property type="match status" value="1"/>
</dbReference>
<evidence type="ECO:0000313" key="4">
    <source>
        <dbReference type="EMBL" id="KAF4304488.1"/>
    </source>
</evidence>
<name>A0A8H4ISQ0_9PEZI</name>
<protein>
    <submittedName>
        <fullName evidence="4">Uncharacterized protein</fullName>
    </submittedName>
</protein>